<protein>
    <submittedName>
        <fullName evidence="4">Uncharacterized protein LOC101862625</fullName>
    </submittedName>
</protein>
<evidence type="ECO:0000313" key="3">
    <source>
        <dbReference type="Proteomes" id="UP000694888"/>
    </source>
</evidence>
<feature type="signal peptide" evidence="2">
    <location>
        <begin position="1"/>
        <end position="24"/>
    </location>
</feature>
<name>A0ABM0JC85_APLCA</name>
<keyword evidence="2" id="KW-0732">Signal</keyword>
<evidence type="ECO:0000313" key="4">
    <source>
        <dbReference type="RefSeq" id="XP_005090354.1"/>
    </source>
</evidence>
<gene>
    <name evidence="4" type="primary">LOC101862625</name>
</gene>
<proteinExistence type="predicted"/>
<organism evidence="3 4">
    <name type="scientific">Aplysia californica</name>
    <name type="common">California sea hare</name>
    <dbReference type="NCBI Taxonomy" id="6500"/>
    <lineage>
        <taxon>Eukaryota</taxon>
        <taxon>Metazoa</taxon>
        <taxon>Spiralia</taxon>
        <taxon>Lophotrochozoa</taxon>
        <taxon>Mollusca</taxon>
        <taxon>Gastropoda</taxon>
        <taxon>Heterobranchia</taxon>
        <taxon>Euthyneura</taxon>
        <taxon>Tectipleura</taxon>
        <taxon>Aplysiida</taxon>
        <taxon>Aplysioidea</taxon>
        <taxon>Aplysiidae</taxon>
        <taxon>Aplysia</taxon>
    </lineage>
</organism>
<dbReference type="RefSeq" id="XP_005090354.1">
    <property type="nucleotide sequence ID" value="XM_005090297.3"/>
</dbReference>
<feature type="chain" id="PRO_5045901690" evidence="2">
    <location>
        <begin position="25"/>
        <end position="539"/>
    </location>
</feature>
<evidence type="ECO:0000256" key="2">
    <source>
        <dbReference type="SAM" id="SignalP"/>
    </source>
</evidence>
<accession>A0ABM0JC85</accession>
<evidence type="ECO:0000256" key="1">
    <source>
        <dbReference type="SAM" id="Coils"/>
    </source>
</evidence>
<sequence>MVAFWKTTLTCLLTMLCLFVQSHAWNERDTLEDMQDEISFLRDELGTLNTKMDILLQEVYGHKVSTNISEPKWPPLSLVNVSKQETDEGIKTTVFYQTFSTCDDITVSWVNYRTHQHEYLKEQGRSCSGETPSIGSTSVVTDALGNEPQLNVATNNGLYGHSFYLNRNITSNYTIEKISADEFFVEEANKTVTYHEGEPVVLNVLYRSPSTAGPPKFSLRIQIETISKTGGNAVFLTDGCSINPYNDDSKACRLRRLQKTKSYFRFQIHIDTTLVKPVGYTTIRTDPTYGAGQFSTSSYQILGIHEGTQADLYPDNFVHLSVNFDICTFRKSCYFECQARGQYVETLKLSEINKNGTQEILAPEFINKRPYFSKGIWLLRTPAEAGSEKHMICSVTYPNGTNVSRNYTVVFNQPPSIVRNMSSFTVDFDAKMATITCAATGTPMPFMRGKLELYESENQETASEIYPIYLYDYGDNLRQVNGTFIHRFSFSFPYDGTYYKLVSVTCSAYSERGNFEDHARLETYNLVTHTKINDAIYED</sequence>
<keyword evidence="1" id="KW-0175">Coiled coil</keyword>
<keyword evidence="3" id="KW-1185">Reference proteome</keyword>
<feature type="coiled-coil region" evidence="1">
    <location>
        <begin position="24"/>
        <end position="51"/>
    </location>
</feature>
<dbReference type="GeneID" id="101862625"/>
<dbReference type="Proteomes" id="UP000694888">
    <property type="component" value="Unplaced"/>
</dbReference>
<reference evidence="4" key="1">
    <citation type="submission" date="2025-08" db="UniProtKB">
        <authorList>
            <consortium name="RefSeq"/>
        </authorList>
    </citation>
    <scope>IDENTIFICATION</scope>
</reference>